<dbReference type="EMBL" id="FNAY01000008">
    <property type="protein sequence ID" value="SDF25293.1"/>
    <property type="molecule type" value="Genomic_DNA"/>
</dbReference>
<evidence type="ECO:0008006" key="4">
    <source>
        <dbReference type="Google" id="ProtNLM"/>
    </source>
</evidence>
<dbReference type="AlphaFoldDB" id="A0A1G7JK75"/>
<dbReference type="Pfam" id="PF11011">
    <property type="entry name" value="DUF2849"/>
    <property type="match status" value="1"/>
</dbReference>
<proteinExistence type="predicted"/>
<dbReference type="RefSeq" id="WP_074553877.1">
    <property type="nucleotide sequence ID" value="NZ_CP119563.1"/>
</dbReference>
<feature type="compositionally biased region" description="Basic and acidic residues" evidence="1">
    <location>
        <begin position="92"/>
        <end position="103"/>
    </location>
</feature>
<name>A0A1G7JK75_RHOCA</name>
<evidence type="ECO:0000313" key="3">
    <source>
        <dbReference type="Proteomes" id="UP000183812"/>
    </source>
</evidence>
<gene>
    <name evidence="2" type="ORF">SAMN04244550_01956</name>
</gene>
<dbReference type="InterPro" id="IPR021270">
    <property type="entry name" value="DUF2849"/>
</dbReference>
<evidence type="ECO:0000313" key="2">
    <source>
        <dbReference type="EMBL" id="SDF25293.1"/>
    </source>
</evidence>
<evidence type="ECO:0000256" key="1">
    <source>
        <dbReference type="SAM" id="MobiDB-lite"/>
    </source>
</evidence>
<dbReference type="OrthoDB" id="5738806at2"/>
<protein>
    <recommendedName>
        <fullName evidence="4">DUF2849 domain-containing protein</fullName>
    </recommendedName>
</protein>
<accession>A0A1G7JK75</accession>
<organism evidence="2 3">
    <name type="scientific">Rhodobacter capsulatus</name>
    <name type="common">Rhodopseudomonas capsulata</name>
    <dbReference type="NCBI Taxonomy" id="1061"/>
    <lineage>
        <taxon>Bacteria</taxon>
        <taxon>Pseudomonadati</taxon>
        <taxon>Pseudomonadota</taxon>
        <taxon>Alphaproteobacteria</taxon>
        <taxon>Rhodobacterales</taxon>
        <taxon>Rhodobacter group</taxon>
        <taxon>Rhodobacter</taxon>
    </lineage>
</organism>
<dbReference type="Proteomes" id="UP000183812">
    <property type="component" value="Unassembled WGS sequence"/>
</dbReference>
<feature type="region of interest" description="Disordered" evidence="1">
    <location>
        <begin position="87"/>
        <end position="109"/>
    </location>
</feature>
<reference evidence="2 3" key="1">
    <citation type="submission" date="2016-10" db="EMBL/GenBank/DDBJ databases">
        <authorList>
            <person name="de Groot N.N."/>
        </authorList>
    </citation>
    <scope>NUCLEOTIDE SEQUENCE [LARGE SCALE GENOMIC DNA]</scope>
    <source>
        <strain evidence="3">DSM 938 / 37b4</strain>
    </source>
</reference>
<sequence length="109" mass="11609">MSRSFVPKVVSANDLRAGHVVYFAASGDWVRDIAEAEVLTDEAEAQLRLLTAMGHPTVAVGVYLVDVTQGPQGPVPVALREQFRARGPSIRPTKEAAAKEAAPKESANV</sequence>